<dbReference type="EMBL" id="CP015220">
    <property type="protein sequence ID" value="AMY23495.1"/>
    <property type="molecule type" value="Genomic_DNA"/>
</dbReference>
<reference evidence="3 4" key="1">
    <citation type="journal article" date="2016" name="Genome Announc.">
        <title>Complete Genome and Plasmid Sequences for Rhodococcus fascians D188 and Draft Sequences for Rhodococcus Isolates PBTS 1 and PBTS 2.</title>
        <authorList>
            <person name="Stamler R.A."/>
            <person name="Vereecke D."/>
            <person name="Zhang Y."/>
            <person name="Schilkey F."/>
            <person name="Devitt N."/>
            <person name="Randall J.J."/>
        </authorList>
    </citation>
    <scope>NUCLEOTIDE SEQUENCE [LARGE SCALE GENOMIC DNA]</scope>
    <source>
        <strain evidence="3 4">PBTS2</strain>
    </source>
</reference>
<dbReference type="GO" id="GO:0005829">
    <property type="term" value="C:cytosol"/>
    <property type="evidence" value="ECO:0007669"/>
    <property type="project" value="TreeGrafter"/>
</dbReference>
<dbReference type="RefSeq" id="WP_045841141.1">
    <property type="nucleotide sequence ID" value="NZ_CP015220.1"/>
</dbReference>
<dbReference type="PANTHER" id="PTHR46797:SF1">
    <property type="entry name" value="METHYLPHOSPHONATE SYNTHASE"/>
    <property type="match status" value="1"/>
</dbReference>
<dbReference type="PROSITE" id="PS50943">
    <property type="entry name" value="HTH_CROC1"/>
    <property type="match status" value="1"/>
</dbReference>
<dbReference type="KEGG" id="rhs:A3Q41_02193"/>
<dbReference type="Pfam" id="PF01381">
    <property type="entry name" value="HTH_3"/>
    <property type="match status" value="1"/>
</dbReference>
<sequence>MGEVIRIDERRAARAVEPLWREVVGRRLRERRHSRGDTLADTAARAGIAPQYLSELERGRKDPSSEILAAVVGALGTSMAEISGLAHHDLSRGNATLMAA</sequence>
<dbReference type="SUPFAM" id="SSF47413">
    <property type="entry name" value="lambda repressor-like DNA-binding domains"/>
    <property type="match status" value="1"/>
</dbReference>
<dbReference type="InterPro" id="IPR001387">
    <property type="entry name" value="Cro/C1-type_HTH"/>
</dbReference>
<evidence type="ECO:0000256" key="1">
    <source>
        <dbReference type="ARBA" id="ARBA00023125"/>
    </source>
</evidence>
<dbReference type="Proteomes" id="UP000076038">
    <property type="component" value="Chromosome"/>
</dbReference>
<feature type="domain" description="HTH cro/C1-type" evidence="2">
    <location>
        <begin position="28"/>
        <end position="82"/>
    </location>
</feature>
<dbReference type="Gene3D" id="1.10.260.40">
    <property type="entry name" value="lambda repressor-like DNA-binding domains"/>
    <property type="match status" value="1"/>
</dbReference>
<protein>
    <submittedName>
        <fullName evidence="3">Transcriptional regulator ClgR</fullName>
    </submittedName>
</protein>
<gene>
    <name evidence="3" type="primary">clgR_1</name>
    <name evidence="3" type="ORF">A3Q41_02193</name>
</gene>
<dbReference type="AlphaFoldDB" id="A0A143QK14"/>
<evidence type="ECO:0000313" key="4">
    <source>
        <dbReference type="Proteomes" id="UP000076038"/>
    </source>
</evidence>
<proteinExistence type="predicted"/>
<dbReference type="SMART" id="SM00530">
    <property type="entry name" value="HTH_XRE"/>
    <property type="match status" value="1"/>
</dbReference>
<reference evidence="4" key="2">
    <citation type="submission" date="2016-04" db="EMBL/GenBank/DDBJ databases">
        <title>Complete Genome and Plasmid Sequences for Rhodococcus fascians D188 and Draft Sequences for Rhodococcus spp. Isolates PBTS 1 and PBTS 2.</title>
        <authorList>
            <person name="Stamer R."/>
            <person name="Vereecke D."/>
            <person name="Zhang Y."/>
            <person name="Schilkey F."/>
            <person name="Devitt N."/>
            <person name="Randall J."/>
        </authorList>
    </citation>
    <scope>NUCLEOTIDE SEQUENCE [LARGE SCALE GENOMIC DNA]</scope>
    <source>
        <strain evidence="4">PBTS2</strain>
    </source>
</reference>
<dbReference type="CDD" id="cd00093">
    <property type="entry name" value="HTH_XRE"/>
    <property type="match status" value="1"/>
</dbReference>
<dbReference type="InterPro" id="IPR010982">
    <property type="entry name" value="Lambda_DNA-bd_dom_sf"/>
</dbReference>
<dbReference type="GO" id="GO:0003677">
    <property type="term" value="F:DNA binding"/>
    <property type="evidence" value="ECO:0007669"/>
    <property type="project" value="UniProtKB-KW"/>
</dbReference>
<dbReference type="GO" id="GO:0003700">
    <property type="term" value="F:DNA-binding transcription factor activity"/>
    <property type="evidence" value="ECO:0007669"/>
    <property type="project" value="TreeGrafter"/>
</dbReference>
<dbReference type="PANTHER" id="PTHR46797">
    <property type="entry name" value="HTH-TYPE TRANSCRIPTIONAL REGULATOR"/>
    <property type="match status" value="1"/>
</dbReference>
<dbReference type="InterPro" id="IPR050807">
    <property type="entry name" value="TransReg_Diox_bact_type"/>
</dbReference>
<organism evidence="3 4">
    <name type="scientific">Rhodococcoides fascians</name>
    <name type="common">Rhodococcus fascians</name>
    <dbReference type="NCBI Taxonomy" id="1828"/>
    <lineage>
        <taxon>Bacteria</taxon>
        <taxon>Bacillati</taxon>
        <taxon>Actinomycetota</taxon>
        <taxon>Actinomycetes</taxon>
        <taxon>Mycobacteriales</taxon>
        <taxon>Nocardiaceae</taxon>
        <taxon>Rhodococcoides</taxon>
    </lineage>
</organism>
<keyword evidence="4" id="KW-1185">Reference proteome</keyword>
<name>A0A143QK14_RHOFA</name>
<evidence type="ECO:0000313" key="3">
    <source>
        <dbReference type="EMBL" id="AMY23495.1"/>
    </source>
</evidence>
<accession>A0A143QK14</accession>
<evidence type="ECO:0000259" key="2">
    <source>
        <dbReference type="PROSITE" id="PS50943"/>
    </source>
</evidence>
<dbReference type="PATRIC" id="fig|1653479.3.peg.2221"/>
<keyword evidence="1" id="KW-0238">DNA-binding</keyword>